<dbReference type="PRINTS" id="PR00385">
    <property type="entry name" value="P450"/>
</dbReference>
<dbReference type="GO" id="GO:0020037">
    <property type="term" value="F:heme binding"/>
    <property type="evidence" value="ECO:0007669"/>
    <property type="project" value="InterPro"/>
</dbReference>
<dbReference type="GO" id="GO:0005506">
    <property type="term" value="F:iron ion binding"/>
    <property type="evidence" value="ECO:0007669"/>
    <property type="project" value="InterPro"/>
</dbReference>
<dbReference type="GO" id="GO:0016705">
    <property type="term" value="F:oxidoreductase activity, acting on paired donors, with incorporation or reduction of molecular oxygen"/>
    <property type="evidence" value="ECO:0007669"/>
    <property type="project" value="InterPro"/>
</dbReference>
<dbReference type="GO" id="GO:0004497">
    <property type="term" value="F:monooxygenase activity"/>
    <property type="evidence" value="ECO:0007669"/>
    <property type="project" value="UniProtKB-KW"/>
</dbReference>
<protein>
    <submittedName>
        <fullName evidence="10">Cytochrome p450</fullName>
    </submittedName>
</protein>
<proteinExistence type="inferred from homology"/>
<dbReference type="InterPro" id="IPR001128">
    <property type="entry name" value="Cyt_P450"/>
</dbReference>
<comment type="similarity">
    <text evidence="2 9">Belongs to the cytochrome P450 family.</text>
</comment>
<keyword evidence="7 9" id="KW-0503">Monooxygenase</keyword>
<reference evidence="10" key="1">
    <citation type="submission" date="2023-02" db="EMBL/GenBank/DDBJ databases">
        <title>Colletotrichum kahawae CIFC_Que2 genome sequencing and assembly.</title>
        <authorList>
            <person name="Baroncelli R."/>
        </authorList>
    </citation>
    <scope>NUCLEOTIDE SEQUENCE</scope>
    <source>
        <strain evidence="10">CIFC_Que2</strain>
    </source>
</reference>
<comment type="cofactor">
    <cofactor evidence="1 8">
        <name>heme</name>
        <dbReference type="ChEBI" id="CHEBI:30413"/>
    </cofactor>
</comment>
<evidence type="ECO:0000256" key="5">
    <source>
        <dbReference type="ARBA" id="ARBA00023002"/>
    </source>
</evidence>
<dbReference type="InterPro" id="IPR017972">
    <property type="entry name" value="Cyt_P450_CS"/>
</dbReference>
<dbReference type="PANTHER" id="PTHR24305:SF230">
    <property type="entry name" value="P450, PUTATIVE (EUROFUNG)-RELATED"/>
    <property type="match status" value="1"/>
</dbReference>
<dbReference type="GO" id="GO:0009403">
    <property type="term" value="P:toxin biosynthetic process"/>
    <property type="evidence" value="ECO:0007669"/>
    <property type="project" value="UniProtKB-ARBA"/>
</dbReference>
<evidence type="ECO:0000256" key="3">
    <source>
        <dbReference type="ARBA" id="ARBA00022617"/>
    </source>
</evidence>
<dbReference type="PRINTS" id="PR00463">
    <property type="entry name" value="EP450I"/>
</dbReference>
<name>A0AAD9YNX4_COLKA</name>
<dbReference type="EMBL" id="VYYT01000046">
    <property type="protein sequence ID" value="KAK2774463.1"/>
    <property type="molecule type" value="Genomic_DNA"/>
</dbReference>
<dbReference type="PANTHER" id="PTHR24305">
    <property type="entry name" value="CYTOCHROME P450"/>
    <property type="match status" value="1"/>
</dbReference>
<evidence type="ECO:0000256" key="6">
    <source>
        <dbReference type="ARBA" id="ARBA00023004"/>
    </source>
</evidence>
<gene>
    <name evidence="10" type="ORF">CKAH01_03696</name>
</gene>
<evidence type="ECO:0000256" key="1">
    <source>
        <dbReference type="ARBA" id="ARBA00001971"/>
    </source>
</evidence>
<comment type="caution">
    <text evidence="10">The sequence shown here is derived from an EMBL/GenBank/DDBJ whole genome shotgun (WGS) entry which is preliminary data.</text>
</comment>
<accession>A0AAD9YNX4</accession>
<evidence type="ECO:0000313" key="10">
    <source>
        <dbReference type="EMBL" id="KAK2774463.1"/>
    </source>
</evidence>
<dbReference type="InterPro" id="IPR002401">
    <property type="entry name" value="Cyt_P450_E_grp-I"/>
</dbReference>
<organism evidence="10 11">
    <name type="scientific">Colletotrichum kahawae</name>
    <name type="common">Coffee berry disease fungus</name>
    <dbReference type="NCBI Taxonomy" id="34407"/>
    <lineage>
        <taxon>Eukaryota</taxon>
        <taxon>Fungi</taxon>
        <taxon>Dikarya</taxon>
        <taxon>Ascomycota</taxon>
        <taxon>Pezizomycotina</taxon>
        <taxon>Sordariomycetes</taxon>
        <taxon>Hypocreomycetidae</taxon>
        <taxon>Glomerellales</taxon>
        <taxon>Glomerellaceae</taxon>
        <taxon>Colletotrichum</taxon>
        <taxon>Colletotrichum gloeosporioides species complex</taxon>
    </lineage>
</organism>
<dbReference type="SUPFAM" id="SSF48264">
    <property type="entry name" value="Cytochrome P450"/>
    <property type="match status" value="1"/>
</dbReference>
<evidence type="ECO:0000256" key="8">
    <source>
        <dbReference type="PIRSR" id="PIRSR602401-1"/>
    </source>
</evidence>
<sequence length="496" mass="56546">MAPFTVSFAGIILALAQLCFCLLGVKLVYNIFFHPLAKYPGPLLMRASRIPFLQKHITGTLSFEVLDLHKKYGDVVRVAPNELAFADARAWKDIMGIRRGRPEMEKWDKFYRPIPGMATNIVNSGREEHGLLRRQLAHGFSDQSMHKQQPLIKKYVDLLIHRLYENGPRQGKAVNMAAWYNFTTFDIISDLAFGEPFGCLDNSDYHPWVRSIFETTRMGIILQSSSHYPLFQKMLLSLVPEKAKIESRKNSEFTKAKLMKRMEQGADRPDLIEGLLKKRGEWDMDMGRLESNSSILITGGSETTATLLSGVTYHLLTNPAAFETLNTEIRSAFQTEDEIDFRAVGELKYLSACLDEGLRMYPSVPFGMPRLVPAGGAMVAGSFVPEGNAVAVHQWAMYHNDKHFRDPFSYRPERWLGDPYFVGDNKDAFQPFHLGTRNCIGRNLAYVEMRLILARILWNFDMELASDSADWLTKQKIFILWEKGPLNVHLTPVKRS</sequence>
<evidence type="ECO:0000313" key="11">
    <source>
        <dbReference type="Proteomes" id="UP001281614"/>
    </source>
</evidence>
<dbReference type="FunFam" id="1.10.630.10:FF:000047">
    <property type="entry name" value="Cytochrome P450 monooxygenase"/>
    <property type="match status" value="1"/>
</dbReference>
<evidence type="ECO:0000256" key="9">
    <source>
        <dbReference type="RuleBase" id="RU000461"/>
    </source>
</evidence>
<dbReference type="PROSITE" id="PS00086">
    <property type="entry name" value="CYTOCHROME_P450"/>
    <property type="match status" value="1"/>
</dbReference>
<evidence type="ECO:0000256" key="7">
    <source>
        <dbReference type="ARBA" id="ARBA00023033"/>
    </source>
</evidence>
<dbReference type="Pfam" id="PF00067">
    <property type="entry name" value="p450"/>
    <property type="match status" value="1"/>
</dbReference>
<dbReference type="InterPro" id="IPR036396">
    <property type="entry name" value="Cyt_P450_sf"/>
</dbReference>
<dbReference type="Proteomes" id="UP001281614">
    <property type="component" value="Unassembled WGS sequence"/>
</dbReference>
<feature type="binding site" description="axial binding residue" evidence="8">
    <location>
        <position position="439"/>
    </location>
    <ligand>
        <name>heme</name>
        <dbReference type="ChEBI" id="CHEBI:30413"/>
    </ligand>
    <ligandPart>
        <name>Fe</name>
        <dbReference type="ChEBI" id="CHEBI:18248"/>
    </ligandPart>
</feature>
<dbReference type="CDD" id="cd11058">
    <property type="entry name" value="CYP60B-like"/>
    <property type="match status" value="1"/>
</dbReference>
<evidence type="ECO:0000256" key="2">
    <source>
        <dbReference type="ARBA" id="ARBA00010617"/>
    </source>
</evidence>
<evidence type="ECO:0000256" key="4">
    <source>
        <dbReference type="ARBA" id="ARBA00022723"/>
    </source>
</evidence>
<keyword evidence="5 9" id="KW-0560">Oxidoreductase</keyword>
<keyword evidence="4 8" id="KW-0479">Metal-binding</keyword>
<dbReference type="InterPro" id="IPR050121">
    <property type="entry name" value="Cytochrome_P450_monoxygenase"/>
</dbReference>
<dbReference type="AlphaFoldDB" id="A0AAD9YNX4"/>
<dbReference type="Gene3D" id="1.10.630.10">
    <property type="entry name" value="Cytochrome P450"/>
    <property type="match status" value="1"/>
</dbReference>
<keyword evidence="3 8" id="KW-0349">Heme</keyword>
<keyword evidence="11" id="KW-1185">Reference proteome</keyword>
<keyword evidence="6 8" id="KW-0408">Iron</keyword>